<dbReference type="RefSeq" id="WP_143937762.1">
    <property type="nucleotide sequence ID" value="NZ_VKKG01000002.1"/>
</dbReference>
<accession>A0A553K2C1</accession>
<dbReference type="GO" id="GO:0016787">
    <property type="term" value="F:hydrolase activity"/>
    <property type="evidence" value="ECO:0007669"/>
    <property type="project" value="UniProtKB-KW"/>
</dbReference>
<protein>
    <submittedName>
        <fullName evidence="3">Carbon-nitrogen hydrolase family protein</fullName>
    </submittedName>
</protein>
<keyword evidence="4" id="KW-1185">Reference proteome</keyword>
<dbReference type="CDD" id="cd07581">
    <property type="entry name" value="nitrilase_3"/>
    <property type="match status" value="1"/>
</dbReference>
<comment type="caution">
    <text evidence="3">The sequence shown here is derived from an EMBL/GenBank/DDBJ whole genome shotgun (WGS) entry which is preliminary data.</text>
</comment>
<dbReference type="Pfam" id="PF00795">
    <property type="entry name" value="CN_hydrolase"/>
    <property type="match status" value="1"/>
</dbReference>
<evidence type="ECO:0000313" key="3">
    <source>
        <dbReference type="EMBL" id="TRY18870.1"/>
    </source>
</evidence>
<keyword evidence="3" id="KW-0378">Hydrolase</keyword>
<dbReference type="Proteomes" id="UP000317638">
    <property type="component" value="Unassembled WGS sequence"/>
</dbReference>
<dbReference type="EMBL" id="VKKG01000002">
    <property type="protein sequence ID" value="TRY18870.1"/>
    <property type="molecule type" value="Genomic_DNA"/>
</dbReference>
<sequence length="263" mass="26986">MRIALAQITASTDPQANLELVGDLCRRAAAAGAELVVFPEATMCSFTGSPAEVAEPLDGSWATTVRELATRLGITVVAGMFTLAADGRVHNTLLVTGAVEASYDKIHLFDALGHRESDDVAPGSEPVVVEIGGVGVGLATCYDVRFPALFTTLAERGAEVVLVPAAWAPGPGKVHQWRTLTTARALDCTSIVVAVDQAGVDDVEVSGPPTGVGTSMVVAADGAVLHELGSGPELVVVDVDPSTVGEVREQLPVLRNAAVLSAG</sequence>
<dbReference type="AlphaFoldDB" id="A0A553K2C1"/>
<dbReference type="Gene3D" id="3.60.110.10">
    <property type="entry name" value="Carbon-nitrogen hydrolase"/>
    <property type="match status" value="1"/>
</dbReference>
<dbReference type="PANTHER" id="PTHR23088">
    <property type="entry name" value="NITRILASE-RELATED"/>
    <property type="match status" value="1"/>
</dbReference>
<evidence type="ECO:0000259" key="2">
    <source>
        <dbReference type="PROSITE" id="PS50263"/>
    </source>
</evidence>
<dbReference type="InterPro" id="IPR003010">
    <property type="entry name" value="C-N_Hydrolase"/>
</dbReference>
<dbReference type="PROSITE" id="PS50263">
    <property type="entry name" value="CN_HYDROLASE"/>
    <property type="match status" value="1"/>
</dbReference>
<proteinExistence type="inferred from homology"/>
<comment type="similarity">
    <text evidence="1">Belongs to the carbon-nitrogen hydrolase superfamily. NIT1/NIT2 family.</text>
</comment>
<dbReference type="PROSITE" id="PS01227">
    <property type="entry name" value="UPF0012"/>
    <property type="match status" value="1"/>
</dbReference>
<name>A0A553K2C1_9ACTN</name>
<dbReference type="SUPFAM" id="SSF56317">
    <property type="entry name" value="Carbon-nitrogen hydrolase"/>
    <property type="match status" value="1"/>
</dbReference>
<organism evidence="3 4">
    <name type="scientific">Tessaracoccus rhinocerotis</name>
    <dbReference type="NCBI Taxonomy" id="1689449"/>
    <lineage>
        <taxon>Bacteria</taxon>
        <taxon>Bacillati</taxon>
        <taxon>Actinomycetota</taxon>
        <taxon>Actinomycetes</taxon>
        <taxon>Propionibacteriales</taxon>
        <taxon>Propionibacteriaceae</taxon>
        <taxon>Tessaracoccus</taxon>
    </lineage>
</organism>
<dbReference type="OrthoDB" id="9811121at2"/>
<evidence type="ECO:0000256" key="1">
    <source>
        <dbReference type="ARBA" id="ARBA00010613"/>
    </source>
</evidence>
<feature type="domain" description="CN hydrolase" evidence="2">
    <location>
        <begin position="1"/>
        <end position="241"/>
    </location>
</feature>
<reference evidence="3 4" key="1">
    <citation type="submission" date="2019-07" db="EMBL/GenBank/DDBJ databases">
        <authorList>
            <person name="Zhou L.-Y."/>
        </authorList>
    </citation>
    <scope>NUCLEOTIDE SEQUENCE [LARGE SCALE GENOMIC DNA]</scope>
    <source>
        <strain evidence="3 4">YIM 101269</strain>
    </source>
</reference>
<gene>
    <name evidence="3" type="ORF">FOJ82_07105</name>
</gene>
<dbReference type="PANTHER" id="PTHR23088:SF27">
    <property type="entry name" value="DEAMINATED GLUTATHIONE AMIDASE"/>
    <property type="match status" value="1"/>
</dbReference>
<dbReference type="InterPro" id="IPR001110">
    <property type="entry name" value="UPF0012_CS"/>
</dbReference>
<evidence type="ECO:0000313" key="4">
    <source>
        <dbReference type="Proteomes" id="UP000317638"/>
    </source>
</evidence>
<dbReference type="InterPro" id="IPR036526">
    <property type="entry name" value="C-N_Hydrolase_sf"/>
</dbReference>